<dbReference type="Proteomes" id="UP000494115">
    <property type="component" value="Unassembled WGS sequence"/>
</dbReference>
<accession>A0A6S7B5T3</accession>
<dbReference type="EMBL" id="CADIKM010000010">
    <property type="protein sequence ID" value="CAB3788718.1"/>
    <property type="molecule type" value="Genomic_DNA"/>
</dbReference>
<feature type="signal peptide" evidence="1">
    <location>
        <begin position="1"/>
        <end position="26"/>
    </location>
</feature>
<gene>
    <name evidence="2" type="ORF">LMG28138_02665</name>
</gene>
<feature type="chain" id="PRO_5029005414" description="Transmembrane protein" evidence="1">
    <location>
        <begin position="27"/>
        <end position="187"/>
    </location>
</feature>
<evidence type="ECO:0000313" key="3">
    <source>
        <dbReference type="Proteomes" id="UP000494115"/>
    </source>
</evidence>
<evidence type="ECO:0000256" key="1">
    <source>
        <dbReference type="SAM" id="SignalP"/>
    </source>
</evidence>
<dbReference type="AlphaFoldDB" id="A0A6S7B5T3"/>
<keyword evidence="1" id="KW-0732">Signal</keyword>
<organism evidence="2 3">
    <name type="scientific">Pararobbsia alpina</name>
    <dbReference type="NCBI Taxonomy" id="621374"/>
    <lineage>
        <taxon>Bacteria</taxon>
        <taxon>Pseudomonadati</taxon>
        <taxon>Pseudomonadota</taxon>
        <taxon>Betaproteobacteria</taxon>
        <taxon>Burkholderiales</taxon>
        <taxon>Burkholderiaceae</taxon>
        <taxon>Pararobbsia</taxon>
    </lineage>
</organism>
<keyword evidence="3" id="KW-1185">Reference proteome</keyword>
<protein>
    <recommendedName>
        <fullName evidence="4">Transmembrane protein</fullName>
    </recommendedName>
</protein>
<evidence type="ECO:0000313" key="2">
    <source>
        <dbReference type="EMBL" id="CAB3788718.1"/>
    </source>
</evidence>
<proteinExistence type="predicted"/>
<reference evidence="2 3" key="1">
    <citation type="submission" date="2020-04" db="EMBL/GenBank/DDBJ databases">
        <authorList>
            <person name="De Canck E."/>
        </authorList>
    </citation>
    <scope>NUCLEOTIDE SEQUENCE [LARGE SCALE GENOMIC DNA]</scope>
    <source>
        <strain evidence="2 3">LMG 28138</strain>
    </source>
</reference>
<evidence type="ECO:0008006" key="4">
    <source>
        <dbReference type="Google" id="ProtNLM"/>
    </source>
</evidence>
<sequence>MPVSLPFRCTPTRWLMILLLASAALAGCSPKFEWRTITNDDGRFSVMYPAKPTLDERMLPIAGHQLKMQMQAARAGDATFAVGAVQLPSDDPKLQRAVLDLLESGLARNIGIDMRPRKIQIPLTEDGKFVDGEALSGDGKVAGRSEHRMVSARFAIRGQRVVQAVVIADKPIPPEQVEQFLDSLRLY</sequence>
<name>A0A6S7B5T3_9BURK</name>